<comment type="pathway">
    <text evidence="1">Mycotoxin biosynthesis.</text>
</comment>
<evidence type="ECO:0000313" key="6">
    <source>
        <dbReference type="EMBL" id="KAK2025758.1"/>
    </source>
</evidence>
<keyword evidence="5" id="KW-0812">Transmembrane</keyword>
<dbReference type="GO" id="GO:0043386">
    <property type="term" value="P:mycotoxin biosynthetic process"/>
    <property type="evidence" value="ECO:0007669"/>
    <property type="project" value="InterPro"/>
</dbReference>
<evidence type="ECO:0000256" key="3">
    <source>
        <dbReference type="ARBA" id="ARBA00035112"/>
    </source>
</evidence>
<keyword evidence="7" id="KW-1185">Reference proteome</keyword>
<evidence type="ECO:0000313" key="7">
    <source>
        <dbReference type="Proteomes" id="UP001232148"/>
    </source>
</evidence>
<dbReference type="PANTHER" id="PTHR33365:SF11">
    <property type="entry name" value="TAT PATHWAY SIGNAL SEQUENCE"/>
    <property type="match status" value="1"/>
</dbReference>
<organism evidence="6 7">
    <name type="scientific">Colletotrichum zoysiae</name>
    <dbReference type="NCBI Taxonomy" id="1216348"/>
    <lineage>
        <taxon>Eukaryota</taxon>
        <taxon>Fungi</taxon>
        <taxon>Dikarya</taxon>
        <taxon>Ascomycota</taxon>
        <taxon>Pezizomycotina</taxon>
        <taxon>Sordariomycetes</taxon>
        <taxon>Hypocreomycetidae</taxon>
        <taxon>Glomerellales</taxon>
        <taxon>Glomerellaceae</taxon>
        <taxon>Colletotrichum</taxon>
        <taxon>Colletotrichum graminicola species complex</taxon>
    </lineage>
</organism>
<name>A0AAD9HBL2_9PEZI</name>
<evidence type="ECO:0000256" key="4">
    <source>
        <dbReference type="SAM" id="MobiDB-lite"/>
    </source>
</evidence>
<dbReference type="PANTHER" id="PTHR33365">
    <property type="entry name" value="YALI0B05434P"/>
    <property type="match status" value="1"/>
</dbReference>
<gene>
    <name evidence="6" type="ORF">LX32DRAFT_702769</name>
</gene>
<evidence type="ECO:0000256" key="2">
    <source>
        <dbReference type="ARBA" id="ARBA00023002"/>
    </source>
</evidence>
<sequence length="216" mass="24725">MKMRSWLPSHRYTSIGHENDEDDDNMLSRRLSAWKHGRIHFFYIVLIILVAVITTHYSSSPPQQSLYYWEEPVRSEIQLRNTPKIFNMDTDYAIPPSETINEAWSSLIPKRGGFFTDRAISPRESCFALHPDTKNSTSHHTEHGSHKGHSAAADANASNNIYHVGHCFDLLRQAIMCRPDLTAEPFDPIVGGVTGFGTEHQCINWRDLMDWMVANE</sequence>
<dbReference type="Pfam" id="PF11807">
    <property type="entry name" value="UstYa"/>
    <property type="match status" value="1"/>
</dbReference>
<keyword evidence="5" id="KW-0472">Membrane</keyword>
<feature type="transmembrane region" description="Helical" evidence="5">
    <location>
        <begin position="39"/>
        <end position="57"/>
    </location>
</feature>
<keyword evidence="2" id="KW-0560">Oxidoreductase</keyword>
<comment type="similarity">
    <text evidence="3">Belongs to the ustYa family.</text>
</comment>
<keyword evidence="5" id="KW-1133">Transmembrane helix</keyword>
<dbReference type="Proteomes" id="UP001232148">
    <property type="component" value="Unassembled WGS sequence"/>
</dbReference>
<evidence type="ECO:0008006" key="8">
    <source>
        <dbReference type="Google" id="ProtNLM"/>
    </source>
</evidence>
<accession>A0AAD9HBL2</accession>
<dbReference type="AlphaFoldDB" id="A0AAD9HBL2"/>
<reference evidence="6" key="1">
    <citation type="submission" date="2021-06" db="EMBL/GenBank/DDBJ databases">
        <title>Comparative genomics, transcriptomics and evolutionary studies reveal genomic signatures of adaptation to plant cell wall in hemibiotrophic fungi.</title>
        <authorList>
            <consortium name="DOE Joint Genome Institute"/>
            <person name="Baroncelli R."/>
            <person name="Diaz J.F."/>
            <person name="Benocci T."/>
            <person name="Peng M."/>
            <person name="Battaglia E."/>
            <person name="Haridas S."/>
            <person name="Andreopoulos W."/>
            <person name="Labutti K."/>
            <person name="Pangilinan J."/>
            <person name="Floch G.L."/>
            <person name="Makela M.R."/>
            <person name="Henrissat B."/>
            <person name="Grigoriev I.V."/>
            <person name="Crouch J.A."/>
            <person name="De Vries R.P."/>
            <person name="Sukno S.A."/>
            <person name="Thon M.R."/>
        </authorList>
    </citation>
    <scope>NUCLEOTIDE SEQUENCE</scope>
    <source>
        <strain evidence="6">MAFF235873</strain>
    </source>
</reference>
<evidence type="ECO:0000256" key="1">
    <source>
        <dbReference type="ARBA" id="ARBA00004685"/>
    </source>
</evidence>
<dbReference type="GO" id="GO:0016491">
    <property type="term" value="F:oxidoreductase activity"/>
    <property type="evidence" value="ECO:0007669"/>
    <property type="project" value="UniProtKB-KW"/>
</dbReference>
<comment type="caution">
    <text evidence="6">The sequence shown here is derived from an EMBL/GenBank/DDBJ whole genome shotgun (WGS) entry which is preliminary data.</text>
</comment>
<dbReference type="InterPro" id="IPR021765">
    <property type="entry name" value="UstYa-like"/>
</dbReference>
<proteinExistence type="inferred from homology"/>
<dbReference type="EMBL" id="MU842930">
    <property type="protein sequence ID" value="KAK2025758.1"/>
    <property type="molecule type" value="Genomic_DNA"/>
</dbReference>
<protein>
    <recommendedName>
        <fullName evidence="8">Oxidase ustYa</fullName>
    </recommendedName>
</protein>
<feature type="region of interest" description="Disordered" evidence="4">
    <location>
        <begin position="131"/>
        <end position="152"/>
    </location>
</feature>
<evidence type="ECO:0000256" key="5">
    <source>
        <dbReference type="SAM" id="Phobius"/>
    </source>
</evidence>